<dbReference type="GO" id="GO:0004674">
    <property type="term" value="F:protein serine/threonine kinase activity"/>
    <property type="evidence" value="ECO:0007669"/>
    <property type="project" value="TreeGrafter"/>
</dbReference>
<dbReference type="InterPro" id="IPR050517">
    <property type="entry name" value="DDR_Repair_Kinase"/>
</dbReference>
<dbReference type="SUPFAM" id="SSF48371">
    <property type="entry name" value="ARM repeat"/>
    <property type="match status" value="1"/>
</dbReference>
<sequence>MQGDPGESSRPLGKEKKNEPSAGSSKDGYPSIVVSRFIDWMYDKYQSEADGNTRKLITVGIQETLMERVGQIMDTTECGDIFTTTVKLTLSLIHRYPELVSNHFQEYVTANFADAMSKFDSGDLSAASELLTWDDIQSGGDLFASERPKWLIANMMDETDFILKNIFVKKCCDPYYTLEALSSFGSAQTFAENVIEDILKDSSSEILSKACSLKYIAHAIINRGNSLITEVIKASRKAGNVRYTTKCLLNYLDQPAGGRVFHGDLAEECLNLPIEPATAPALHQLSKLLRSTCDTATSVRLSTHIAAGLFPLEEVDDRIVNSNVLRDLSKIFAAEKGHYDQLVSEQLKQIISMGIGKISDPNLTQFEAASTYIGGILIGGVIKNSISAIGGTRFLDNAIDIRPDDASFLQVDRASSETLEDQIRDLGAHSPEQISAFISAWKSDNSRVYSFFRLAVHSYFKFLTISPYKENNCKFVAATLRLLRLMVKHSAELRDVVDAELVETPVHPWIPIVPQLLARLNHADPYIRKKVEELLVKIGLEAPHLIIFPAVVGSGAMPTTKLFPMMKTYENKKDIQANEDEEEEDDDDREDDDEMRDVNERAAMMENSFHSILDSLAVKYSEEIAQVKMFVCELQRITLLWDELWLGALLQHQGDINRRFSSLQSEIKATQGNGHLDQESKDCIIKEKYRLILKPLHLPLQRIGRFAFGREDHAVPLNCQFHVERTAIAGAPLLSRTVSLPYRDEAVRTVRLKIGSHPDGAQYSKRGPKPASQMADRGSEEMPARADVSYTLVSSLQGTVGAQCERRTLVANAENLFLIAGRHVNDRVHHRPRGPPS</sequence>
<dbReference type="GO" id="GO:0016242">
    <property type="term" value="P:negative regulation of macroautophagy"/>
    <property type="evidence" value="ECO:0007669"/>
    <property type="project" value="TreeGrafter"/>
</dbReference>
<dbReference type="GO" id="GO:0031931">
    <property type="term" value="C:TORC1 complex"/>
    <property type="evidence" value="ECO:0007669"/>
    <property type="project" value="TreeGrafter"/>
</dbReference>
<dbReference type="InterPro" id="IPR016024">
    <property type="entry name" value="ARM-type_fold"/>
</dbReference>
<evidence type="ECO:0000313" key="2">
    <source>
        <dbReference type="EMBL" id="CAA9994589.1"/>
    </source>
</evidence>
<accession>A0A6H5FXF5</accession>
<evidence type="ECO:0008006" key="4">
    <source>
        <dbReference type="Google" id="ProtNLM"/>
    </source>
</evidence>
<keyword evidence="3" id="KW-1185">Reference proteome</keyword>
<evidence type="ECO:0000256" key="1">
    <source>
        <dbReference type="SAM" id="MobiDB-lite"/>
    </source>
</evidence>
<dbReference type="PANTHER" id="PTHR11139:SF119">
    <property type="entry name" value="SERINE_THREONINE-PROTEIN KINASE SMG1"/>
    <property type="match status" value="1"/>
</dbReference>
<dbReference type="AlphaFoldDB" id="A0A6H5FXF5"/>
<dbReference type="OrthoDB" id="6629578at2759"/>
<feature type="region of interest" description="Disordered" evidence="1">
    <location>
        <begin position="757"/>
        <end position="783"/>
    </location>
</feature>
<gene>
    <name evidence="2" type="ORF">NTEN_LOCUS1405</name>
</gene>
<dbReference type="GO" id="GO:0005737">
    <property type="term" value="C:cytoplasm"/>
    <property type="evidence" value="ECO:0007669"/>
    <property type="project" value="TreeGrafter"/>
</dbReference>
<dbReference type="GO" id="GO:0031932">
    <property type="term" value="C:TORC2 complex"/>
    <property type="evidence" value="ECO:0007669"/>
    <property type="project" value="TreeGrafter"/>
</dbReference>
<proteinExistence type="predicted"/>
<name>A0A6H5FXF5_9HEMI</name>
<dbReference type="GO" id="GO:0005634">
    <property type="term" value="C:nucleus"/>
    <property type="evidence" value="ECO:0007669"/>
    <property type="project" value="TreeGrafter"/>
</dbReference>
<dbReference type="GO" id="GO:0031929">
    <property type="term" value="P:TOR signaling"/>
    <property type="evidence" value="ECO:0007669"/>
    <property type="project" value="TreeGrafter"/>
</dbReference>
<feature type="region of interest" description="Disordered" evidence="1">
    <location>
        <begin position="573"/>
        <end position="594"/>
    </location>
</feature>
<reference evidence="2 3" key="1">
    <citation type="submission" date="2020-02" db="EMBL/GenBank/DDBJ databases">
        <authorList>
            <person name="Ferguson B K."/>
        </authorList>
    </citation>
    <scope>NUCLEOTIDE SEQUENCE [LARGE SCALE GENOMIC DNA]</scope>
</reference>
<dbReference type="Proteomes" id="UP000479000">
    <property type="component" value="Unassembled WGS sequence"/>
</dbReference>
<protein>
    <recommendedName>
        <fullName evidence="4">FAT domain-containing protein</fullName>
    </recommendedName>
</protein>
<organism evidence="2 3">
    <name type="scientific">Nesidiocoris tenuis</name>
    <dbReference type="NCBI Taxonomy" id="355587"/>
    <lineage>
        <taxon>Eukaryota</taxon>
        <taxon>Metazoa</taxon>
        <taxon>Ecdysozoa</taxon>
        <taxon>Arthropoda</taxon>
        <taxon>Hexapoda</taxon>
        <taxon>Insecta</taxon>
        <taxon>Pterygota</taxon>
        <taxon>Neoptera</taxon>
        <taxon>Paraneoptera</taxon>
        <taxon>Hemiptera</taxon>
        <taxon>Heteroptera</taxon>
        <taxon>Panheteroptera</taxon>
        <taxon>Cimicomorpha</taxon>
        <taxon>Miridae</taxon>
        <taxon>Dicyphina</taxon>
        <taxon>Nesidiocoris</taxon>
    </lineage>
</organism>
<feature type="region of interest" description="Disordered" evidence="1">
    <location>
        <begin position="1"/>
        <end position="27"/>
    </location>
</feature>
<feature type="compositionally biased region" description="Acidic residues" evidence="1">
    <location>
        <begin position="577"/>
        <end position="594"/>
    </location>
</feature>
<dbReference type="PANTHER" id="PTHR11139">
    <property type="entry name" value="ATAXIA TELANGIECTASIA MUTATED ATM -RELATED"/>
    <property type="match status" value="1"/>
</dbReference>
<dbReference type="EMBL" id="CADCXU010002009">
    <property type="protein sequence ID" value="CAA9994589.1"/>
    <property type="molecule type" value="Genomic_DNA"/>
</dbReference>
<evidence type="ECO:0000313" key="3">
    <source>
        <dbReference type="Proteomes" id="UP000479000"/>
    </source>
</evidence>